<dbReference type="Proteomes" id="UP000054988">
    <property type="component" value="Unassembled WGS sequence"/>
</dbReference>
<evidence type="ECO:0000313" key="3">
    <source>
        <dbReference type="Proteomes" id="UP000054988"/>
    </source>
</evidence>
<dbReference type="EMBL" id="LATX01001221">
    <property type="protein sequence ID" value="KTB43234.1"/>
    <property type="molecule type" value="Genomic_DNA"/>
</dbReference>
<evidence type="ECO:0000313" key="2">
    <source>
        <dbReference type="EMBL" id="KTB43234.1"/>
    </source>
</evidence>
<sequence>MTTTFEYSAFFASGLLAPPSHPPTRPRMDSTASISSIASTISNLSTCTLTSTTRSDILDDTSDVEDSTSSTRFSRKSSTPKLRKRKSSLSIQASPSTIHHVRSPSKQAELAGRRARSGSITNGLVNQATESNSFAGRVGRMRSGSLGGALRPQRRRALPPPAPVPAPALPLPPLPSLPSTPSKSPVTPRRARSMTVAFGLPTVPGTPPSTEKGFKIEGMDVDRDRTPLRGIQTPSRMDED</sequence>
<name>A0A0W0G3X3_MONRR</name>
<feature type="compositionally biased region" description="Polar residues" evidence="1">
    <location>
        <begin position="118"/>
        <end position="134"/>
    </location>
</feature>
<protein>
    <submittedName>
        <fullName evidence="2">Uncharacterized protein</fullName>
    </submittedName>
</protein>
<feature type="compositionally biased region" description="Polar residues" evidence="1">
    <location>
        <begin position="88"/>
        <end position="97"/>
    </location>
</feature>
<organism evidence="2 3">
    <name type="scientific">Moniliophthora roreri</name>
    <name type="common">Frosty pod rot fungus</name>
    <name type="synonym">Monilia roreri</name>
    <dbReference type="NCBI Taxonomy" id="221103"/>
    <lineage>
        <taxon>Eukaryota</taxon>
        <taxon>Fungi</taxon>
        <taxon>Dikarya</taxon>
        <taxon>Basidiomycota</taxon>
        <taxon>Agaricomycotina</taxon>
        <taxon>Agaricomycetes</taxon>
        <taxon>Agaricomycetidae</taxon>
        <taxon>Agaricales</taxon>
        <taxon>Marasmiineae</taxon>
        <taxon>Marasmiaceae</taxon>
        <taxon>Moniliophthora</taxon>
    </lineage>
</organism>
<evidence type="ECO:0000256" key="1">
    <source>
        <dbReference type="SAM" id="MobiDB-lite"/>
    </source>
</evidence>
<feature type="compositionally biased region" description="Basic and acidic residues" evidence="1">
    <location>
        <begin position="212"/>
        <end position="227"/>
    </location>
</feature>
<feature type="region of interest" description="Disordered" evidence="1">
    <location>
        <begin position="59"/>
        <end position="240"/>
    </location>
</feature>
<gene>
    <name evidence="2" type="ORF">WG66_4180</name>
</gene>
<proteinExistence type="predicted"/>
<comment type="caution">
    <text evidence="2">The sequence shown here is derived from an EMBL/GenBank/DDBJ whole genome shotgun (WGS) entry which is preliminary data.</text>
</comment>
<dbReference type="AlphaFoldDB" id="A0A0W0G3X3"/>
<feature type="compositionally biased region" description="Pro residues" evidence="1">
    <location>
        <begin position="158"/>
        <end position="178"/>
    </location>
</feature>
<feature type="compositionally biased region" description="Low complexity" evidence="1">
    <location>
        <begin position="179"/>
        <end position="188"/>
    </location>
</feature>
<feature type="compositionally biased region" description="Low complexity" evidence="1">
    <location>
        <begin position="67"/>
        <end position="79"/>
    </location>
</feature>
<reference evidence="2 3" key="1">
    <citation type="submission" date="2015-12" db="EMBL/GenBank/DDBJ databases">
        <title>Draft genome sequence of Moniliophthora roreri, the causal agent of frosty pod rot of cacao.</title>
        <authorList>
            <person name="Aime M.C."/>
            <person name="Diaz-Valderrama J.R."/>
            <person name="Kijpornyongpan T."/>
            <person name="Phillips-Mora W."/>
        </authorList>
    </citation>
    <scope>NUCLEOTIDE SEQUENCE [LARGE SCALE GENOMIC DNA]</scope>
    <source>
        <strain evidence="2 3">MCA 2952</strain>
    </source>
</reference>
<accession>A0A0W0G3X3</accession>